<keyword evidence="2" id="KW-1185">Reference proteome</keyword>
<reference evidence="1 2" key="1">
    <citation type="submission" date="2023-02" db="EMBL/GenBank/DDBJ databases">
        <title>Genome sequence of Sphingobacterium sp. KACC 22765.</title>
        <authorList>
            <person name="Kim S."/>
            <person name="Heo J."/>
            <person name="Kwon S.-W."/>
        </authorList>
    </citation>
    <scope>NUCLEOTIDE SEQUENCE [LARGE SCALE GENOMIC DNA]</scope>
    <source>
        <strain evidence="1 2">KACC 22765</strain>
    </source>
</reference>
<evidence type="ECO:0000313" key="2">
    <source>
        <dbReference type="Proteomes" id="UP001221558"/>
    </source>
</evidence>
<sequence length="72" mass="8209">MHYNKTQLAILDVLREQPQPLFADDIFMQLNPVGKCYSYAAIYRNIQLLCEEGILVAEKTAASRRKAVQIVP</sequence>
<dbReference type="EMBL" id="CP117880">
    <property type="protein sequence ID" value="WDF69744.1"/>
    <property type="molecule type" value="Genomic_DNA"/>
</dbReference>
<dbReference type="Proteomes" id="UP001221558">
    <property type="component" value="Chromosome"/>
</dbReference>
<dbReference type="SUPFAM" id="SSF46785">
    <property type="entry name" value="Winged helix' DNA-binding domain"/>
    <property type="match status" value="1"/>
</dbReference>
<accession>A0ABY7WMH1</accession>
<proteinExistence type="predicted"/>
<dbReference type="InterPro" id="IPR036388">
    <property type="entry name" value="WH-like_DNA-bd_sf"/>
</dbReference>
<protein>
    <submittedName>
        <fullName evidence="1">Transcriptional repressor</fullName>
    </submittedName>
</protein>
<dbReference type="InterPro" id="IPR036390">
    <property type="entry name" value="WH_DNA-bd_sf"/>
</dbReference>
<name>A0ABY7WMH1_9SPHI</name>
<gene>
    <name evidence="1" type="ORF">PQ465_05030</name>
</gene>
<evidence type="ECO:0000313" key="1">
    <source>
        <dbReference type="EMBL" id="WDF69744.1"/>
    </source>
</evidence>
<dbReference type="Pfam" id="PF01475">
    <property type="entry name" value="FUR"/>
    <property type="match status" value="1"/>
</dbReference>
<dbReference type="InterPro" id="IPR002481">
    <property type="entry name" value="FUR"/>
</dbReference>
<dbReference type="RefSeq" id="WP_274268456.1">
    <property type="nucleotide sequence ID" value="NZ_CP117880.1"/>
</dbReference>
<dbReference type="Gene3D" id="1.10.10.10">
    <property type="entry name" value="Winged helix-like DNA-binding domain superfamily/Winged helix DNA-binding domain"/>
    <property type="match status" value="1"/>
</dbReference>
<organism evidence="1 2">
    <name type="scientific">Sphingobacterium oryzagri</name>
    <dbReference type="NCBI Taxonomy" id="3025669"/>
    <lineage>
        <taxon>Bacteria</taxon>
        <taxon>Pseudomonadati</taxon>
        <taxon>Bacteroidota</taxon>
        <taxon>Sphingobacteriia</taxon>
        <taxon>Sphingobacteriales</taxon>
        <taxon>Sphingobacteriaceae</taxon>
        <taxon>Sphingobacterium</taxon>
    </lineage>
</organism>